<name>A0A9X1IAE7_9PROT</name>
<gene>
    <name evidence="1" type="ORF">LHA35_05385</name>
</gene>
<dbReference type="EMBL" id="JAJAQI010000006">
    <property type="protein sequence ID" value="MCB4821164.1"/>
    <property type="molecule type" value="Genomic_DNA"/>
</dbReference>
<dbReference type="Proteomes" id="UP001139311">
    <property type="component" value="Unassembled WGS sequence"/>
</dbReference>
<dbReference type="RefSeq" id="WP_226605497.1">
    <property type="nucleotide sequence ID" value="NZ_JAJAQI010000006.1"/>
</dbReference>
<protein>
    <submittedName>
        <fullName evidence="1">Uncharacterized protein</fullName>
    </submittedName>
</protein>
<sequence>MSRRCHACIHPHRAAIDGLLAAGTPAGQVAEQFGLGPDAVERHAKNHLRRALNTVRAALAPPAPAAEVIPPLPLAGLLTVHGLAQRLGALVGRAEALLEDAERDGNLVLRGGAIRELRATITDALRAATMLQPEAAAPVQVAGIDPNTLADRLLAALHDQPEARAKVAAALAELAQ</sequence>
<dbReference type="AlphaFoldDB" id="A0A9X1IAE7"/>
<proteinExistence type="predicted"/>
<reference evidence="1" key="1">
    <citation type="submission" date="2021-10" db="EMBL/GenBank/DDBJ databases">
        <title>Roseicella aerolatum sp. nov., isolated from aerosols of e-waste dismantling site.</title>
        <authorList>
            <person name="Qin T."/>
        </authorList>
    </citation>
    <scope>NUCLEOTIDE SEQUENCE</scope>
    <source>
        <strain evidence="1">GB24</strain>
    </source>
</reference>
<keyword evidence="2" id="KW-1185">Reference proteome</keyword>
<comment type="caution">
    <text evidence="1">The sequence shown here is derived from an EMBL/GenBank/DDBJ whole genome shotgun (WGS) entry which is preliminary data.</text>
</comment>
<evidence type="ECO:0000313" key="2">
    <source>
        <dbReference type="Proteomes" id="UP001139311"/>
    </source>
</evidence>
<accession>A0A9X1IAE7</accession>
<evidence type="ECO:0000313" key="1">
    <source>
        <dbReference type="EMBL" id="MCB4821164.1"/>
    </source>
</evidence>
<organism evidence="1 2">
    <name type="scientific">Roseicella aerolata</name>
    <dbReference type="NCBI Taxonomy" id="2883479"/>
    <lineage>
        <taxon>Bacteria</taxon>
        <taxon>Pseudomonadati</taxon>
        <taxon>Pseudomonadota</taxon>
        <taxon>Alphaproteobacteria</taxon>
        <taxon>Acetobacterales</taxon>
        <taxon>Roseomonadaceae</taxon>
        <taxon>Roseicella</taxon>
    </lineage>
</organism>